<dbReference type="Pfam" id="PF02518">
    <property type="entry name" value="HATPase_c"/>
    <property type="match status" value="1"/>
</dbReference>
<dbReference type="InterPro" id="IPR003594">
    <property type="entry name" value="HATPase_dom"/>
</dbReference>
<keyword evidence="7 16" id="KW-0812">Transmembrane</keyword>
<dbReference type="SMART" id="SM00304">
    <property type="entry name" value="HAMP"/>
    <property type="match status" value="1"/>
</dbReference>
<organism evidence="19 20">
    <name type="scientific">Sulfuritortus calidifontis</name>
    <dbReference type="NCBI Taxonomy" id="1914471"/>
    <lineage>
        <taxon>Bacteria</taxon>
        <taxon>Pseudomonadati</taxon>
        <taxon>Pseudomonadota</taxon>
        <taxon>Betaproteobacteria</taxon>
        <taxon>Nitrosomonadales</taxon>
        <taxon>Thiobacillaceae</taxon>
        <taxon>Sulfuritortus</taxon>
    </lineage>
</organism>
<evidence type="ECO:0000256" key="13">
    <source>
        <dbReference type="ARBA" id="ARBA00023136"/>
    </source>
</evidence>
<dbReference type="SUPFAM" id="SSF55781">
    <property type="entry name" value="GAF domain-like"/>
    <property type="match status" value="2"/>
</dbReference>
<keyword evidence="4 14" id="KW-0997">Cell inner membrane</keyword>
<evidence type="ECO:0000256" key="4">
    <source>
        <dbReference type="ARBA" id="ARBA00022519"/>
    </source>
</evidence>
<proteinExistence type="predicted"/>
<evidence type="ECO:0000256" key="14">
    <source>
        <dbReference type="PIRNR" id="PIRNR003167"/>
    </source>
</evidence>
<dbReference type="Gene3D" id="3.30.450.40">
    <property type="match status" value="1"/>
</dbReference>
<feature type="domain" description="Histidine kinase" evidence="17">
    <location>
        <begin position="424"/>
        <end position="620"/>
    </location>
</feature>
<name>A0A4R3K095_9PROT</name>
<keyword evidence="15" id="KW-0175">Coiled coil</keyword>
<dbReference type="CDD" id="cd06225">
    <property type="entry name" value="HAMP"/>
    <property type="match status" value="1"/>
</dbReference>
<comment type="subcellular location">
    <subcellularLocation>
        <location evidence="2">Cell inner membrane</location>
        <topology evidence="2">Multi-pass membrane protein</topology>
    </subcellularLocation>
</comment>
<comment type="caution">
    <text evidence="19">The sequence shown here is derived from an EMBL/GenBank/DDBJ whole genome shotgun (WGS) entry which is preliminary data.</text>
</comment>
<keyword evidence="12 14" id="KW-0902">Two-component regulatory system</keyword>
<dbReference type="Gene3D" id="1.20.5.1930">
    <property type="match status" value="1"/>
</dbReference>
<dbReference type="CDD" id="cd16917">
    <property type="entry name" value="HATPase_UhpB-NarQ-NarX-like"/>
    <property type="match status" value="1"/>
</dbReference>
<evidence type="ECO:0000256" key="9">
    <source>
        <dbReference type="ARBA" id="ARBA00022777"/>
    </source>
</evidence>
<evidence type="ECO:0000256" key="8">
    <source>
        <dbReference type="ARBA" id="ARBA00022741"/>
    </source>
</evidence>
<keyword evidence="11 16" id="KW-1133">Transmembrane helix</keyword>
<evidence type="ECO:0000256" key="15">
    <source>
        <dbReference type="SAM" id="Coils"/>
    </source>
</evidence>
<evidence type="ECO:0000256" key="10">
    <source>
        <dbReference type="ARBA" id="ARBA00022840"/>
    </source>
</evidence>
<keyword evidence="8 14" id="KW-0547">Nucleotide-binding</keyword>
<dbReference type="CDD" id="cd19408">
    <property type="entry name" value="NarX_NarQ_sensor"/>
    <property type="match status" value="1"/>
</dbReference>
<dbReference type="SUPFAM" id="SSF55874">
    <property type="entry name" value="ATPase domain of HSP90 chaperone/DNA topoisomerase II/histidine kinase"/>
    <property type="match status" value="1"/>
</dbReference>
<feature type="coiled-coil region" evidence="15">
    <location>
        <begin position="244"/>
        <end position="271"/>
    </location>
</feature>
<dbReference type="AlphaFoldDB" id="A0A4R3K095"/>
<accession>A0A4R3K095</accession>
<evidence type="ECO:0000256" key="1">
    <source>
        <dbReference type="ARBA" id="ARBA00000085"/>
    </source>
</evidence>
<dbReference type="Gene3D" id="3.30.565.10">
    <property type="entry name" value="Histidine kinase-like ATPase, C-terminal domain"/>
    <property type="match status" value="1"/>
</dbReference>
<gene>
    <name evidence="19" type="ORF">EDC61_10163</name>
</gene>
<evidence type="ECO:0000313" key="19">
    <source>
        <dbReference type="EMBL" id="TCS73841.1"/>
    </source>
</evidence>
<dbReference type="InterPro" id="IPR029095">
    <property type="entry name" value="NarX-like_N"/>
</dbReference>
<dbReference type="PROSITE" id="PS50109">
    <property type="entry name" value="HIS_KIN"/>
    <property type="match status" value="1"/>
</dbReference>
<dbReference type="Pfam" id="PF13675">
    <property type="entry name" value="PilJ"/>
    <property type="match status" value="1"/>
</dbReference>
<keyword evidence="13 14" id="KW-0472">Membrane</keyword>
<keyword evidence="5" id="KW-0597">Phosphoprotein</keyword>
<dbReference type="PANTHER" id="PTHR24421">
    <property type="entry name" value="NITRATE/NITRITE SENSOR PROTEIN NARX-RELATED"/>
    <property type="match status" value="1"/>
</dbReference>
<dbReference type="RefSeq" id="WP_232019171.1">
    <property type="nucleotide sequence ID" value="NZ_AP018721.1"/>
</dbReference>
<evidence type="ECO:0000256" key="11">
    <source>
        <dbReference type="ARBA" id="ARBA00022989"/>
    </source>
</evidence>
<evidence type="ECO:0000259" key="18">
    <source>
        <dbReference type="PROSITE" id="PS50885"/>
    </source>
</evidence>
<evidence type="ECO:0000256" key="6">
    <source>
        <dbReference type="ARBA" id="ARBA00022679"/>
    </source>
</evidence>
<dbReference type="InterPro" id="IPR005467">
    <property type="entry name" value="His_kinase_dom"/>
</dbReference>
<evidence type="ECO:0000256" key="7">
    <source>
        <dbReference type="ARBA" id="ARBA00022692"/>
    </source>
</evidence>
<keyword evidence="6 14" id="KW-0808">Transferase</keyword>
<evidence type="ECO:0000259" key="17">
    <source>
        <dbReference type="PROSITE" id="PS50109"/>
    </source>
</evidence>
<dbReference type="GO" id="GO:0005886">
    <property type="term" value="C:plasma membrane"/>
    <property type="evidence" value="ECO:0007669"/>
    <property type="project" value="UniProtKB-SubCell"/>
</dbReference>
<dbReference type="InterPro" id="IPR029016">
    <property type="entry name" value="GAF-like_dom_sf"/>
</dbReference>
<dbReference type="EMBL" id="SLZY01000001">
    <property type="protein sequence ID" value="TCS73841.1"/>
    <property type="molecule type" value="Genomic_DNA"/>
</dbReference>
<dbReference type="InterPro" id="IPR050482">
    <property type="entry name" value="Sensor_HK_TwoCompSys"/>
</dbReference>
<dbReference type="Gene3D" id="1.10.8.500">
    <property type="entry name" value="HAMP domain in histidine kinase"/>
    <property type="match status" value="1"/>
</dbReference>
<sequence length="633" mass="68874">MARSTWRHIEQSLVTRLGGAIAAIAVLAVLGMSVSGMVALSTQGSSEAINLAGSLRMQSWRMASLYLALANGDAERGRAALREAITDFDITLMSRPIVEMLPGPGEVDLVASYHRVRSDWRQRIRPHFVAAATADAARPGPAQVAAMQAEVGAFVADINHLVKQMERATESKILVLQMVLGVALVVTVLVVLLTIHLIHTGLVKPLHELLGFATRVGQGDLSVRTEYIGEDELGRLGQAFNLMAEDLSKLYQDLESRVAQKTAELTRSNRSLELLYHSIARLHGAPPGRETYMAVLRDIEMVLGLGHGIVCLGEPGGSSGRAIASSMVSGDASPCDKADCALCHNTRTPRVSIMDDGRQLLTLPLSDTEHQYGVLIIDLPEGAHPEAWQVQLLEALSRHIGVAIGAEQRVEQSRRLALLEERAVIARELHDSLAQSLAYMKIQVSLLQAALKDPQQHGAAEQLLAELRTGLSGAYRQLRELLSTFRLKMEGGDLHSVLAHTVAEFARRGGIEIELDTSRLDCPLSPNGEIHVLHVIREALSNVLNHAHASRAAVGLQCRPDGRLEVVIEDDGIGIRKTADVHHYGMTIMEERARTLQGEIRYEERPGGGTRVVLDFPLNGQRQSVVPIKIANL</sequence>
<keyword evidence="10 14" id="KW-0067">ATP-binding</keyword>
<dbReference type="SUPFAM" id="SSF158472">
    <property type="entry name" value="HAMP domain-like"/>
    <property type="match status" value="1"/>
</dbReference>
<dbReference type="Pfam" id="PF00672">
    <property type="entry name" value="HAMP"/>
    <property type="match status" value="1"/>
</dbReference>
<dbReference type="SMART" id="SM00387">
    <property type="entry name" value="HATPase_c"/>
    <property type="match status" value="1"/>
</dbReference>
<dbReference type="PIRSF" id="PIRSF003167">
    <property type="entry name" value="STHK_NarX/NarQ"/>
    <property type="match status" value="1"/>
</dbReference>
<dbReference type="InterPro" id="IPR003660">
    <property type="entry name" value="HAMP_dom"/>
</dbReference>
<protein>
    <recommendedName>
        <fullName evidence="14">Sensor protein</fullName>
        <ecNumber evidence="14">2.7.13.3</ecNumber>
    </recommendedName>
</protein>
<comment type="catalytic activity">
    <reaction evidence="1 14">
        <text>ATP + protein L-histidine = ADP + protein N-phospho-L-histidine.</text>
        <dbReference type="EC" id="2.7.13.3"/>
    </reaction>
</comment>
<dbReference type="PANTHER" id="PTHR24421:SF10">
    <property type="entry name" value="NITRATE_NITRITE SENSOR PROTEIN NARQ"/>
    <property type="match status" value="1"/>
</dbReference>
<feature type="domain" description="HAMP" evidence="18">
    <location>
        <begin position="200"/>
        <end position="252"/>
    </location>
</feature>
<dbReference type="EC" id="2.7.13.3" evidence="14"/>
<dbReference type="Pfam" id="PF07730">
    <property type="entry name" value="HisKA_3"/>
    <property type="match status" value="1"/>
</dbReference>
<dbReference type="GO" id="GO:0046983">
    <property type="term" value="F:protein dimerization activity"/>
    <property type="evidence" value="ECO:0007669"/>
    <property type="project" value="UniProtKB-UniRule"/>
</dbReference>
<dbReference type="Proteomes" id="UP000295135">
    <property type="component" value="Unassembled WGS sequence"/>
</dbReference>
<dbReference type="Gene3D" id="1.20.120.960">
    <property type="entry name" value="Histidine kinase NarX, sensor domain"/>
    <property type="match status" value="1"/>
</dbReference>
<dbReference type="InterPro" id="IPR016380">
    <property type="entry name" value="Sig_transdc_His_kin_NarX/NarQ"/>
</dbReference>
<dbReference type="GO" id="GO:0005524">
    <property type="term" value="F:ATP binding"/>
    <property type="evidence" value="ECO:0007669"/>
    <property type="project" value="UniProtKB-UniRule"/>
</dbReference>
<evidence type="ECO:0000256" key="5">
    <source>
        <dbReference type="ARBA" id="ARBA00022553"/>
    </source>
</evidence>
<keyword evidence="20" id="KW-1185">Reference proteome</keyword>
<keyword evidence="9 14" id="KW-0418">Kinase</keyword>
<keyword evidence="3 14" id="KW-1003">Cell membrane</keyword>
<feature type="transmembrane region" description="Helical" evidence="16">
    <location>
        <begin position="20"/>
        <end position="40"/>
    </location>
</feature>
<evidence type="ECO:0000256" key="3">
    <source>
        <dbReference type="ARBA" id="ARBA00022475"/>
    </source>
</evidence>
<feature type="transmembrane region" description="Helical" evidence="16">
    <location>
        <begin position="173"/>
        <end position="198"/>
    </location>
</feature>
<dbReference type="InterPro" id="IPR011712">
    <property type="entry name" value="Sig_transdc_His_kin_sub3_dim/P"/>
</dbReference>
<evidence type="ECO:0000313" key="20">
    <source>
        <dbReference type="Proteomes" id="UP000295135"/>
    </source>
</evidence>
<reference evidence="19 20" key="1">
    <citation type="submission" date="2019-03" db="EMBL/GenBank/DDBJ databases">
        <title>Genomic Encyclopedia of Type Strains, Phase IV (KMG-IV): sequencing the most valuable type-strain genomes for metagenomic binning, comparative biology and taxonomic classification.</title>
        <authorList>
            <person name="Goeker M."/>
        </authorList>
    </citation>
    <scope>NUCLEOTIDE SEQUENCE [LARGE SCALE GENOMIC DNA]</scope>
    <source>
        <strain evidence="19 20">DSM 103923</strain>
    </source>
</reference>
<dbReference type="InterPro" id="IPR036890">
    <property type="entry name" value="HATPase_C_sf"/>
</dbReference>
<evidence type="ECO:0000256" key="12">
    <source>
        <dbReference type="ARBA" id="ARBA00023012"/>
    </source>
</evidence>
<dbReference type="PROSITE" id="PS50885">
    <property type="entry name" value="HAMP"/>
    <property type="match status" value="1"/>
</dbReference>
<evidence type="ECO:0000256" key="16">
    <source>
        <dbReference type="SAM" id="Phobius"/>
    </source>
</evidence>
<dbReference type="GO" id="GO:0000155">
    <property type="term" value="F:phosphorelay sensor kinase activity"/>
    <property type="evidence" value="ECO:0007669"/>
    <property type="project" value="UniProtKB-UniRule"/>
</dbReference>
<evidence type="ECO:0000256" key="2">
    <source>
        <dbReference type="ARBA" id="ARBA00004429"/>
    </source>
</evidence>
<dbReference type="InterPro" id="IPR042295">
    <property type="entry name" value="NarX-like_N_sf"/>
</dbReference>